<dbReference type="Pfam" id="PF03929">
    <property type="entry name" value="PepSY_TM"/>
    <property type="match status" value="1"/>
</dbReference>
<name>A0A2U2J0W3_9SPHN</name>
<organism evidence="2 3">
    <name type="scientific">Allosphingosinicella humi</name>
    <dbReference type="NCBI Taxonomy" id="2068657"/>
    <lineage>
        <taxon>Bacteria</taxon>
        <taxon>Pseudomonadati</taxon>
        <taxon>Pseudomonadota</taxon>
        <taxon>Alphaproteobacteria</taxon>
        <taxon>Sphingomonadales</taxon>
        <taxon>Sphingomonadaceae</taxon>
        <taxon>Allosphingosinicella</taxon>
    </lineage>
</organism>
<keyword evidence="1" id="KW-0812">Transmembrane</keyword>
<dbReference type="OrthoDB" id="9806195at2"/>
<feature type="transmembrane region" description="Helical" evidence="1">
    <location>
        <begin position="209"/>
        <end position="229"/>
    </location>
</feature>
<evidence type="ECO:0008006" key="4">
    <source>
        <dbReference type="Google" id="ProtNLM"/>
    </source>
</evidence>
<protein>
    <recommendedName>
        <fullName evidence="4">PepSY domain-containing protein</fullName>
    </recommendedName>
</protein>
<dbReference type="RefSeq" id="WP_109270120.1">
    <property type="nucleotide sequence ID" value="NZ_QFFF01000001.1"/>
</dbReference>
<keyword evidence="1" id="KW-1133">Transmembrane helix</keyword>
<gene>
    <name evidence="2" type="ORF">DF286_03195</name>
</gene>
<dbReference type="Proteomes" id="UP000245916">
    <property type="component" value="Unassembled WGS sequence"/>
</dbReference>
<reference evidence="2 3" key="1">
    <citation type="submission" date="2018-05" db="EMBL/GenBank/DDBJ databases">
        <title>Genome of Sphingosinicella humi QZX222.</title>
        <authorList>
            <person name="Qiao Z."/>
            <person name="Wang G."/>
        </authorList>
    </citation>
    <scope>NUCLEOTIDE SEQUENCE [LARGE SCALE GENOMIC DNA]</scope>
    <source>
        <strain evidence="2 3">QZX222</strain>
    </source>
</reference>
<keyword evidence="3" id="KW-1185">Reference proteome</keyword>
<evidence type="ECO:0000313" key="2">
    <source>
        <dbReference type="EMBL" id="PWG01980.1"/>
    </source>
</evidence>
<comment type="caution">
    <text evidence="2">The sequence shown here is derived from an EMBL/GenBank/DDBJ whole genome shotgun (WGS) entry which is preliminary data.</text>
</comment>
<evidence type="ECO:0000256" key="1">
    <source>
        <dbReference type="SAM" id="Phobius"/>
    </source>
</evidence>
<dbReference type="EMBL" id="QFFF01000001">
    <property type="protein sequence ID" value="PWG01980.1"/>
    <property type="molecule type" value="Genomic_DNA"/>
</dbReference>
<dbReference type="AlphaFoldDB" id="A0A2U2J0W3"/>
<accession>A0A2U2J0W3</accession>
<proteinExistence type="predicted"/>
<dbReference type="InterPro" id="IPR005625">
    <property type="entry name" value="PepSY-ass_TM"/>
</dbReference>
<keyword evidence="1" id="KW-0472">Membrane</keyword>
<sequence length="246" mass="28118">MRIDLNIQKRKHFRISPILFRRIHKWVGLVLGIQFVLWTVSGATMALLDMEKVGGHSAAPASVAAAPWPQDIAAPKIAGPVDGLTLRRILDRPIYELRGQGGLRLLDARSGEPIVIDKNLAARLARSAYHHDAPVRSVTYLEEPNIEARDFSGPMWRVDFANEDNSSSYISAETGLPLVDRSDTWRVWDFFWMLHNMDYVNRTSFNHPLIIFAGFSALWLSLTGFYLLFKSFRRREFRWIIGRGKP</sequence>
<evidence type="ECO:0000313" key="3">
    <source>
        <dbReference type="Proteomes" id="UP000245916"/>
    </source>
</evidence>